<accession>A0ABD6B5C3</accession>
<keyword evidence="4" id="KW-1185">Reference proteome</keyword>
<evidence type="ECO:0000313" key="4">
    <source>
        <dbReference type="Proteomes" id="UP001597111"/>
    </source>
</evidence>
<protein>
    <submittedName>
        <fullName evidence="3">DUF2249 domain-containing protein</fullName>
    </submittedName>
</protein>
<dbReference type="Pfam" id="PF10006">
    <property type="entry name" value="DUF2249"/>
    <property type="match status" value="1"/>
</dbReference>
<reference evidence="3 4" key="1">
    <citation type="journal article" date="2019" name="Int. J. Syst. Evol. Microbiol.">
        <title>The Global Catalogue of Microorganisms (GCM) 10K type strain sequencing project: providing services to taxonomists for standard genome sequencing and annotation.</title>
        <authorList>
            <consortium name="The Broad Institute Genomics Platform"/>
            <consortium name="The Broad Institute Genome Sequencing Center for Infectious Disease"/>
            <person name="Wu L."/>
            <person name="Ma J."/>
        </authorList>
    </citation>
    <scope>NUCLEOTIDE SEQUENCE [LARGE SCALE GENOMIC DNA]</scope>
    <source>
        <strain evidence="3 4">CGMCC 1.12285</strain>
    </source>
</reference>
<organism evidence="3 4">
    <name type="scientific">Halolamina salina</name>
    <dbReference type="NCBI Taxonomy" id="1220023"/>
    <lineage>
        <taxon>Archaea</taxon>
        <taxon>Methanobacteriati</taxon>
        <taxon>Methanobacteriota</taxon>
        <taxon>Stenosarchaea group</taxon>
        <taxon>Halobacteria</taxon>
        <taxon>Halobacteriales</taxon>
        <taxon>Haloferacaceae</taxon>
    </lineage>
</organism>
<comment type="caution">
    <text evidence="3">The sequence shown here is derived from an EMBL/GenBank/DDBJ whole genome shotgun (WGS) entry which is preliminary data.</text>
</comment>
<proteinExistence type="predicted"/>
<feature type="compositionally biased region" description="Basic and acidic residues" evidence="1">
    <location>
        <begin position="9"/>
        <end position="27"/>
    </location>
</feature>
<dbReference type="RefSeq" id="WP_379731120.1">
    <property type="nucleotide sequence ID" value="NZ_JBHSWZ010000054.1"/>
</dbReference>
<evidence type="ECO:0000313" key="3">
    <source>
        <dbReference type="EMBL" id="MFD1525652.1"/>
    </source>
</evidence>
<feature type="domain" description="DUF2249" evidence="2">
    <location>
        <begin position="25"/>
        <end position="86"/>
    </location>
</feature>
<name>A0ABD6B5C3_9EURY</name>
<dbReference type="InterPro" id="IPR036868">
    <property type="entry name" value="TusA-like_sf"/>
</dbReference>
<dbReference type="EMBL" id="JBHUDH010000039">
    <property type="protein sequence ID" value="MFD1525652.1"/>
    <property type="molecule type" value="Genomic_DNA"/>
</dbReference>
<sequence length="90" mass="10392">MATDQLPDLEGRFDDAPLDRPQHHLDASDLPPPKPLRNTLERLEELDDDAVLVQTNDRRPQHLYPRLEERGYSYETVEDGDGAITVIWQD</sequence>
<dbReference type="InterPro" id="IPR018720">
    <property type="entry name" value="DUF2249"/>
</dbReference>
<gene>
    <name evidence="3" type="ORF">ACFR9S_04945</name>
</gene>
<dbReference type="Proteomes" id="UP001597111">
    <property type="component" value="Unassembled WGS sequence"/>
</dbReference>
<evidence type="ECO:0000256" key="1">
    <source>
        <dbReference type="SAM" id="MobiDB-lite"/>
    </source>
</evidence>
<evidence type="ECO:0000259" key="2">
    <source>
        <dbReference type="Pfam" id="PF10006"/>
    </source>
</evidence>
<dbReference type="SUPFAM" id="SSF64307">
    <property type="entry name" value="SirA-like"/>
    <property type="match status" value="1"/>
</dbReference>
<feature type="region of interest" description="Disordered" evidence="1">
    <location>
        <begin position="1"/>
        <end position="37"/>
    </location>
</feature>
<dbReference type="AlphaFoldDB" id="A0ABD6B5C3"/>